<evidence type="ECO:0000313" key="8">
    <source>
        <dbReference type="EMBL" id="CAH2056510.1"/>
    </source>
</evidence>
<feature type="domain" description="Chitin-binding type-2" evidence="7">
    <location>
        <begin position="173"/>
        <end position="229"/>
    </location>
</feature>
<keyword evidence="1" id="KW-0147">Chitin-binding</keyword>
<evidence type="ECO:0000256" key="3">
    <source>
        <dbReference type="ARBA" id="ARBA00022737"/>
    </source>
</evidence>
<dbReference type="SUPFAM" id="SSF57625">
    <property type="entry name" value="Invertebrate chitin-binding proteins"/>
    <property type="match status" value="5"/>
</dbReference>
<evidence type="ECO:0000256" key="2">
    <source>
        <dbReference type="ARBA" id="ARBA00022729"/>
    </source>
</evidence>
<proteinExistence type="predicted"/>
<keyword evidence="5" id="KW-0325">Glycoprotein</keyword>
<feature type="compositionally biased region" description="Polar residues" evidence="6">
    <location>
        <begin position="413"/>
        <end position="429"/>
    </location>
</feature>
<accession>A0ABN8IJN4</accession>
<evidence type="ECO:0000313" key="9">
    <source>
        <dbReference type="Proteomes" id="UP000837857"/>
    </source>
</evidence>
<evidence type="ECO:0000259" key="7">
    <source>
        <dbReference type="PROSITE" id="PS50940"/>
    </source>
</evidence>
<feature type="region of interest" description="Disordered" evidence="6">
    <location>
        <begin position="234"/>
        <end position="260"/>
    </location>
</feature>
<organism evidence="8 9">
    <name type="scientific">Iphiclides podalirius</name>
    <name type="common">scarce swallowtail</name>
    <dbReference type="NCBI Taxonomy" id="110791"/>
    <lineage>
        <taxon>Eukaryota</taxon>
        <taxon>Metazoa</taxon>
        <taxon>Ecdysozoa</taxon>
        <taxon>Arthropoda</taxon>
        <taxon>Hexapoda</taxon>
        <taxon>Insecta</taxon>
        <taxon>Pterygota</taxon>
        <taxon>Neoptera</taxon>
        <taxon>Endopterygota</taxon>
        <taxon>Lepidoptera</taxon>
        <taxon>Glossata</taxon>
        <taxon>Ditrysia</taxon>
        <taxon>Papilionoidea</taxon>
        <taxon>Papilionidae</taxon>
        <taxon>Papilioninae</taxon>
        <taxon>Iphiclides</taxon>
    </lineage>
</organism>
<reference evidence="8" key="1">
    <citation type="submission" date="2022-03" db="EMBL/GenBank/DDBJ databases">
        <authorList>
            <person name="Martin H S."/>
        </authorList>
    </citation>
    <scope>NUCLEOTIDE SEQUENCE</scope>
</reference>
<feature type="region of interest" description="Disordered" evidence="6">
    <location>
        <begin position="387"/>
        <end position="429"/>
    </location>
</feature>
<feature type="domain" description="Chitin-binding type-2" evidence="7">
    <location>
        <begin position="19"/>
        <end position="75"/>
    </location>
</feature>
<feature type="compositionally biased region" description="Acidic residues" evidence="6">
    <location>
        <begin position="395"/>
        <end position="412"/>
    </location>
</feature>
<feature type="non-terminal residue" evidence="8">
    <location>
        <position position="500"/>
    </location>
</feature>
<feature type="domain" description="Chitin-binding type-2" evidence="7">
    <location>
        <begin position="441"/>
        <end position="497"/>
    </location>
</feature>
<feature type="compositionally biased region" description="Polar residues" evidence="6">
    <location>
        <begin position="234"/>
        <end position="243"/>
    </location>
</feature>
<dbReference type="SMART" id="SM00494">
    <property type="entry name" value="ChtBD2"/>
    <property type="match status" value="5"/>
</dbReference>
<feature type="compositionally biased region" description="Basic and acidic residues" evidence="6">
    <location>
        <begin position="245"/>
        <end position="260"/>
    </location>
</feature>
<dbReference type="PANTHER" id="PTHR23301:SF0">
    <property type="entry name" value="CHITIN-BINDING TYPE-2 DOMAIN-CONTAINING PROTEIN-RELATED"/>
    <property type="match status" value="1"/>
</dbReference>
<keyword evidence="4" id="KW-1015">Disulfide bond</keyword>
<name>A0ABN8IJN4_9NEOP</name>
<dbReference type="PROSITE" id="PS50940">
    <property type="entry name" value="CHIT_BIND_II"/>
    <property type="match status" value="5"/>
</dbReference>
<protein>
    <recommendedName>
        <fullName evidence="7">Chitin-binding type-2 domain-containing protein</fullName>
    </recommendedName>
</protein>
<dbReference type="EMBL" id="OW152835">
    <property type="protein sequence ID" value="CAH2056510.1"/>
    <property type="molecule type" value="Genomic_DNA"/>
</dbReference>
<evidence type="ECO:0000256" key="4">
    <source>
        <dbReference type="ARBA" id="ARBA00023157"/>
    </source>
</evidence>
<keyword evidence="9" id="KW-1185">Reference proteome</keyword>
<keyword evidence="3" id="KW-0677">Repeat</keyword>
<dbReference type="Pfam" id="PF01607">
    <property type="entry name" value="CBM_14"/>
    <property type="match status" value="5"/>
</dbReference>
<keyword evidence="2" id="KW-0732">Signal</keyword>
<dbReference type="PANTHER" id="PTHR23301">
    <property type="entry name" value="CHITIN BINDING PERITROPHIN-A"/>
    <property type="match status" value="1"/>
</dbReference>
<dbReference type="InterPro" id="IPR051940">
    <property type="entry name" value="Chitin_bind-dev_reg"/>
</dbReference>
<gene>
    <name evidence="8" type="ORF">IPOD504_LOCUS9715</name>
</gene>
<dbReference type="InterPro" id="IPR002557">
    <property type="entry name" value="Chitin-bd_dom"/>
</dbReference>
<evidence type="ECO:0000256" key="1">
    <source>
        <dbReference type="ARBA" id="ARBA00022669"/>
    </source>
</evidence>
<evidence type="ECO:0000256" key="5">
    <source>
        <dbReference type="ARBA" id="ARBA00023180"/>
    </source>
</evidence>
<sequence>MSTERSTVTNAPESTTTGIAICPPGVFGNVPHPEKCDSFYMCAGGVAIPLFCSNGFEFDPKLGHCVLISDSGCTALKVSTDRSTVTDPPGSPTVICPPGVFGNVPHPEECDSFYMCAGGIAIPLYCSKGFEFDPTLGTCVLISDSGCTALKERTTITNAPESTTPEVETTTGNAICPPGVFGNVPHPEKCDSFYMCAGGIAIPLYCSNGFEFDPALGNCVLISDDGCTAMKGSTSIPNSSANDITDGHSDTTLDKTDTTKHSTELEEVVTLSTSRTDYTNEVVSESTPSKSTVTQSEDQTTTNATIYTAKSTVTNRPESTTLSLETTTEVAICPPGVFGNVPHPESCDSFYMCAGGTAIPLYCSNGFEFDSAVGQCVAISEEGCTAQQKRTTSGDEVETDDKDTTIDAEDMNTSESPSVVEADSTSTTRVTDEIVETTTEAAVCPPGVFGSVPHPTLCDAFYMCTGNVAIQLYCGSGFEFDPELARCVVISDNGCTAMRT</sequence>
<evidence type="ECO:0000256" key="6">
    <source>
        <dbReference type="SAM" id="MobiDB-lite"/>
    </source>
</evidence>
<dbReference type="InterPro" id="IPR036508">
    <property type="entry name" value="Chitin-bd_dom_sf"/>
</dbReference>
<dbReference type="Gene3D" id="2.170.140.10">
    <property type="entry name" value="Chitin binding domain"/>
    <property type="match status" value="5"/>
</dbReference>
<dbReference type="Proteomes" id="UP000837857">
    <property type="component" value="Chromosome 23"/>
</dbReference>
<feature type="domain" description="Chitin-binding type-2" evidence="7">
    <location>
        <begin position="93"/>
        <end position="149"/>
    </location>
</feature>
<feature type="domain" description="Chitin-binding type-2" evidence="7">
    <location>
        <begin position="330"/>
        <end position="386"/>
    </location>
</feature>